<dbReference type="NCBIfam" id="TIGR00149">
    <property type="entry name" value="TIGR00149_YjbQ"/>
    <property type="match status" value="1"/>
</dbReference>
<dbReference type="RefSeq" id="WP_013267069.1">
    <property type="nucleotide sequence ID" value="NC_014374.1"/>
</dbReference>
<dbReference type="PANTHER" id="PTHR30615:SF8">
    <property type="entry name" value="UPF0047 PROTEIN C4A8.02C"/>
    <property type="match status" value="1"/>
</dbReference>
<dbReference type="PANTHER" id="PTHR30615">
    <property type="entry name" value="UNCHARACTERIZED PROTEIN YJBQ-RELATED"/>
    <property type="match status" value="1"/>
</dbReference>
<evidence type="ECO:0000256" key="1">
    <source>
        <dbReference type="ARBA" id="ARBA00005534"/>
    </source>
</evidence>
<dbReference type="InterPro" id="IPR035917">
    <property type="entry name" value="YjbQ-like_sf"/>
</dbReference>
<dbReference type="HOGENOM" id="CLU_096980_1_2_2"/>
<reference evidence="2 3" key="1">
    <citation type="journal article" date="2010" name="Appl. Environ. Microbiol.">
        <title>The genome sequence of the crenarchaeon Acidilobus saccharovorans supports a new order, Acidilobales, and suggests an important ecological role in terrestrial acidic hot springs.</title>
        <authorList>
            <person name="Mardanov A.V."/>
            <person name="Svetlitchnyi V.A."/>
            <person name="Beletsky A.V."/>
            <person name="Prokofeva M.I."/>
            <person name="Bonch-Osmolovskaya E.A."/>
            <person name="Ravin N.V."/>
            <person name="Skryabin K.G."/>
        </authorList>
    </citation>
    <scope>NUCLEOTIDE SEQUENCE [LARGE SCALE GENOMIC DNA]</scope>
    <source>
        <strain evidence="3">DSM 16705 / JCM 18335 / VKM B-2471 / 345-15</strain>
    </source>
</reference>
<dbReference type="EMBL" id="CP001742">
    <property type="protein sequence ID" value="ADL19557.1"/>
    <property type="molecule type" value="Genomic_DNA"/>
</dbReference>
<dbReference type="GeneID" id="9499403"/>
<dbReference type="AlphaFoldDB" id="D9Q2L9"/>
<evidence type="ECO:0000313" key="2">
    <source>
        <dbReference type="EMBL" id="ADL19557.1"/>
    </source>
</evidence>
<dbReference type="Gene3D" id="2.60.120.460">
    <property type="entry name" value="YjbQ-like"/>
    <property type="match status" value="1"/>
</dbReference>
<protein>
    <recommendedName>
        <fullName evidence="4">YjbQ family protein</fullName>
    </recommendedName>
</protein>
<keyword evidence="3" id="KW-1185">Reference proteome</keyword>
<comment type="similarity">
    <text evidence="1">Belongs to the UPF0047 family.</text>
</comment>
<dbReference type="InterPro" id="IPR001602">
    <property type="entry name" value="UPF0047_YjbQ-like"/>
</dbReference>
<dbReference type="eggNOG" id="arCOG04214">
    <property type="taxonomic scope" value="Archaea"/>
</dbReference>
<dbReference type="InParanoid" id="D9Q2L9"/>
<sequence length="136" mass="15381">MKFINETLDVRTRDRFDVIDVTDRVREFLYRNNVTNGLLMISVPHTTAAVTINEAETGLMDDILTAVKRLFEPGGPWKHNLIDNNAHAHIAASFIGNSRCLAVINGSPKLGRWQRVLLVEMDGPRTRHLELTFIGE</sequence>
<proteinExistence type="inferred from homology"/>
<evidence type="ECO:0000313" key="3">
    <source>
        <dbReference type="Proteomes" id="UP000000346"/>
    </source>
</evidence>
<name>D9Q2L9_ACIS3</name>
<organism evidence="2 3">
    <name type="scientific">Acidilobus saccharovorans (strain DSM 16705 / JCM 18335 / VKM B-2471 / 345-15)</name>
    <dbReference type="NCBI Taxonomy" id="666510"/>
    <lineage>
        <taxon>Archaea</taxon>
        <taxon>Thermoproteota</taxon>
        <taxon>Thermoprotei</taxon>
        <taxon>Acidilobales</taxon>
        <taxon>Acidilobaceae</taxon>
        <taxon>Acidilobus</taxon>
    </lineage>
</organism>
<evidence type="ECO:0008006" key="4">
    <source>
        <dbReference type="Google" id="ProtNLM"/>
    </source>
</evidence>
<dbReference type="STRING" id="666510.ASAC_1152"/>
<accession>D9Q2L9</accession>
<dbReference type="Proteomes" id="UP000000346">
    <property type="component" value="Chromosome"/>
</dbReference>
<dbReference type="SUPFAM" id="SSF111038">
    <property type="entry name" value="YjbQ-like"/>
    <property type="match status" value="1"/>
</dbReference>
<dbReference type="Pfam" id="PF01894">
    <property type="entry name" value="YjbQ"/>
    <property type="match status" value="1"/>
</dbReference>
<dbReference type="OrthoDB" id="6663at2157"/>
<gene>
    <name evidence="2" type="ordered locus">ASAC_1152</name>
</gene>
<dbReference type="KEGG" id="asc:ASAC_1152"/>
<dbReference type="PIRSF" id="PIRSF004681">
    <property type="entry name" value="UCP004681"/>
    <property type="match status" value="1"/>
</dbReference>